<dbReference type="PROSITE" id="PS50003">
    <property type="entry name" value="PH_DOMAIN"/>
    <property type="match status" value="2"/>
</dbReference>
<proteinExistence type="predicted"/>
<evidence type="ECO:0000313" key="2">
    <source>
        <dbReference type="EMBL" id="KAK2167054.1"/>
    </source>
</evidence>
<sequence>MQKGKLTKADKQHVNYYNSDSMFNNFLYFWQDVDPLGAVPVVNYIVAKATELKNPFAFKLTKFGARTYYFIADSETEMSRWAEAIKQAGEVQNEDNVWLDISSHNVSLPALSIRRPECYGYLYKMGNSNKVWRRRYCVLKDGCLYYYENLNSCTAKGVAHFHGYTVENSLPYNKQFGFMLIPPDKDMRTFYLYAENETEMKRWLTAFIESLSKWVKASEYE</sequence>
<feature type="domain" description="PH" evidence="1">
    <location>
        <begin position="115"/>
        <end position="212"/>
    </location>
</feature>
<feature type="domain" description="PH" evidence="1">
    <location>
        <begin position="1"/>
        <end position="90"/>
    </location>
</feature>
<dbReference type="SMART" id="SM00233">
    <property type="entry name" value="PH"/>
    <property type="match status" value="2"/>
</dbReference>
<name>A0AAD9K8Z0_9ANNE</name>
<evidence type="ECO:0000259" key="1">
    <source>
        <dbReference type="PROSITE" id="PS50003"/>
    </source>
</evidence>
<dbReference type="SUPFAM" id="SSF50729">
    <property type="entry name" value="PH domain-like"/>
    <property type="match status" value="2"/>
</dbReference>
<gene>
    <name evidence="2" type="ORF">LSH36_32g08055</name>
</gene>
<dbReference type="InterPro" id="IPR011993">
    <property type="entry name" value="PH-like_dom_sf"/>
</dbReference>
<reference evidence="2" key="1">
    <citation type="journal article" date="2023" name="Mol. Biol. Evol.">
        <title>Third-Generation Sequencing Reveals the Adaptive Role of the Epigenome in Three Deep-Sea Polychaetes.</title>
        <authorList>
            <person name="Perez M."/>
            <person name="Aroh O."/>
            <person name="Sun Y."/>
            <person name="Lan Y."/>
            <person name="Juniper S.K."/>
            <person name="Young C.R."/>
            <person name="Angers B."/>
            <person name="Qian P.Y."/>
        </authorList>
    </citation>
    <scope>NUCLEOTIDE SEQUENCE</scope>
    <source>
        <strain evidence="2">P08H-3</strain>
    </source>
</reference>
<dbReference type="InterPro" id="IPR001849">
    <property type="entry name" value="PH_domain"/>
</dbReference>
<dbReference type="EMBL" id="JAODUP010000032">
    <property type="protein sequence ID" value="KAK2167054.1"/>
    <property type="molecule type" value="Genomic_DNA"/>
</dbReference>
<protein>
    <recommendedName>
        <fullName evidence="1">PH domain-containing protein</fullName>
    </recommendedName>
</protein>
<evidence type="ECO:0000313" key="3">
    <source>
        <dbReference type="Proteomes" id="UP001208570"/>
    </source>
</evidence>
<dbReference type="AlphaFoldDB" id="A0AAD9K8Z0"/>
<dbReference type="Pfam" id="PF00169">
    <property type="entry name" value="PH"/>
    <property type="match status" value="2"/>
</dbReference>
<dbReference type="PANTHER" id="PTHR47644">
    <property type="entry name" value="AGAP008221-PA"/>
    <property type="match status" value="1"/>
</dbReference>
<dbReference type="Gene3D" id="2.30.29.30">
    <property type="entry name" value="Pleckstrin-homology domain (PH domain)/Phosphotyrosine-binding domain (PTB)"/>
    <property type="match status" value="2"/>
</dbReference>
<dbReference type="Proteomes" id="UP001208570">
    <property type="component" value="Unassembled WGS sequence"/>
</dbReference>
<accession>A0AAD9K8Z0</accession>
<comment type="caution">
    <text evidence="2">The sequence shown here is derived from an EMBL/GenBank/DDBJ whole genome shotgun (WGS) entry which is preliminary data.</text>
</comment>
<organism evidence="2 3">
    <name type="scientific">Paralvinella palmiformis</name>
    <dbReference type="NCBI Taxonomy" id="53620"/>
    <lineage>
        <taxon>Eukaryota</taxon>
        <taxon>Metazoa</taxon>
        <taxon>Spiralia</taxon>
        <taxon>Lophotrochozoa</taxon>
        <taxon>Annelida</taxon>
        <taxon>Polychaeta</taxon>
        <taxon>Sedentaria</taxon>
        <taxon>Canalipalpata</taxon>
        <taxon>Terebellida</taxon>
        <taxon>Terebelliformia</taxon>
        <taxon>Alvinellidae</taxon>
        <taxon>Paralvinella</taxon>
    </lineage>
</organism>
<dbReference type="PANTHER" id="PTHR47644:SF1">
    <property type="entry name" value="PDZ DOMAIN-CONTAINING PROTEIN"/>
    <property type="match status" value="1"/>
</dbReference>
<keyword evidence="3" id="KW-1185">Reference proteome</keyword>